<evidence type="ECO:0000313" key="1">
    <source>
        <dbReference type="EMBL" id="XCD09705.1"/>
    </source>
</evidence>
<accession>A0AAU8BDD9</accession>
<reference evidence="1" key="1">
    <citation type="submission" date="2024-05" db="EMBL/GenBank/DDBJ databases">
        <authorList>
            <person name="Herbig A.F."/>
            <person name="Pendergrass E.L."/>
        </authorList>
    </citation>
    <scope>NUCLEOTIDE SEQUENCE</scope>
</reference>
<name>A0AAU8BDD9_9CAUD</name>
<proteinExistence type="predicted"/>
<protein>
    <submittedName>
        <fullName evidence="1">Uncharacterized protein</fullName>
    </submittedName>
</protein>
<dbReference type="EMBL" id="PP819608">
    <property type="protein sequence ID" value="XCD09705.1"/>
    <property type="molecule type" value="Genomic_DNA"/>
</dbReference>
<sequence length="124" mass="14556">MGWLSVDKETFNKYVEDNNLKRQEKAPLSHNTLYLNKAGDSILAFEYVAPNDEVQYRIWEFGKDVLDRLRNIADIQAREGEYDYDEFMYGMHVGCELMLATAENRNPVYKPRPEVWAKGNDDEQ</sequence>
<gene>
    <name evidence="1" type="ORF">Adastra160</name>
</gene>
<organism evidence="1">
    <name type="scientific">Bacillus phage Adastra</name>
    <dbReference type="NCBI Taxonomy" id="3143958"/>
    <lineage>
        <taxon>Viruses</taxon>
        <taxon>Duplodnaviria</taxon>
        <taxon>Heunggongvirae</taxon>
        <taxon>Uroviricota</taxon>
        <taxon>Caudoviricetes</taxon>
        <taxon>Herelleviridae</taxon>
        <taxon>Spounavirinae</taxon>
        <taxon>Okubovirus</taxon>
    </lineage>
</organism>